<reference evidence="1 2" key="1">
    <citation type="submission" date="2024-05" db="EMBL/GenBank/DDBJ databases">
        <title>Genome sequencing and assembly of Indian major carp, Cirrhinus mrigala (Hamilton, 1822).</title>
        <authorList>
            <person name="Mohindra V."/>
            <person name="Chowdhury L.M."/>
            <person name="Lal K."/>
            <person name="Jena J.K."/>
        </authorList>
    </citation>
    <scope>NUCLEOTIDE SEQUENCE [LARGE SCALE GENOMIC DNA]</scope>
    <source>
        <strain evidence="1">CM1030</strain>
        <tissue evidence="1">Blood</tissue>
    </source>
</reference>
<sequence length="81" mass="8628">MSSPNVSTPAMAVTPDAVDQKTSPVVFEIYGKIWNVQARLGQGVSASVSAVKEFQADAQGGDYGYLKESSVLEKIQGHKNI</sequence>
<accession>A0ABD0R069</accession>
<feature type="non-terminal residue" evidence="1">
    <location>
        <position position="81"/>
    </location>
</feature>
<proteinExistence type="predicted"/>
<dbReference type="AlphaFoldDB" id="A0ABD0R069"/>
<name>A0ABD0R069_CIRMR</name>
<dbReference type="EMBL" id="JAMKFB020000006">
    <property type="protein sequence ID" value="KAL0191240.1"/>
    <property type="molecule type" value="Genomic_DNA"/>
</dbReference>
<gene>
    <name evidence="1" type="ORF">M9458_013938</name>
</gene>
<dbReference type="Proteomes" id="UP001529510">
    <property type="component" value="Unassembled WGS sequence"/>
</dbReference>
<evidence type="ECO:0000313" key="1">
    <source>
        <dbReference type="EMBL" id="KAL0191240.1"/>
    </source>
</evidence>
<keyword evidence="2" id="KW-1185">Reference proteome</keyword>
<protein>
    <submittedName>
        <fullName evidence="1">Uncharacterized protein</fullName>
    </submittedName>
</protein>
<dbReference type="InterPro" id="IPR034372">
    <property type="entry name" value="UHMK1"/>
</dbReference>
<comment type="caution">
    <text evidence="1">The sequence shown here is derived from an EMBL/GenBank/DDBJ whole genome shotgun (WGS) entry which is preliminary data.</text>
</comment>
<organism evidence="1 2">
    <name type="scientific">Cirrhinus mrigala</name>
    <name type="common">Mrigala</name>
    <dbReference type="NCBI Taxonomy" id="683832"/>
    <lineage>
        <taxon>Eukaryota</taxon>
        <taxon>Metazoa</taxon>
        <taxon>Chordata</taxon>
        <taxon>Craniata</taxon>
        <taxon>Vertebrata</taxon>
        <taxon>Euteleostomi</taxon>
        <taxon>Actinopterygii</taxon>
        <taxon>Neopterygii</taxon>
        <taxon>Teleostei</taxon>
        <taxon>Ostariophysi</taxon>
        <taxon>Cypriniformes</taxon>
        <taxon>Cyprinidae</taxon>
        <taxon>Labeoninae</taxon>
        <taxon>Labeonini</taxon>
        <taxon>Cirrhinus</taxon>
    </lineage>
</organism>
<dbReference type="PANTHER" id="PTHR46962:SF1">
    <property type="entry name" value="SERINE_THREONINE-PROTEIN KINASE KIST"/>
    <property type="match status" value="1"/>
</dbReference>
<dbReference type="PANTHER" id="PTHR46962">
    <property type="entry name" value="SERINE/THREONINE-PROTEIN KINASE KIST"/>
    <property type="match status" value="1"/>
</dbReference>
<evidence type="ECO:0000313" key="2">
    <source>
        <dbReference type="Proteomes" id="UP001529510"/>
    </source>
</evidence>